<gene>
    <name evidence="11" type="ORF">HF682_10175</name>
</gene>
<dbReference type="InterPro" id="IPR003661">
    <property type="entry name" value="HisK_dim/P_dom"/>
</dbReference>
<evidence type="ECO:0000313" key="12">
    <source>
        <dbReference type="Proteomes" id="UP000587991"/>
    </source>
</evidence>
<dbReference type="InterPro" id="IPR000014">
    <property type="entry name" value="PAS"/>
</dbReference>
<dbReference type="Gene3D" id="3.30.450.20">
    <property type="entry name" value="PAS domain"/>
    <property type="match status" value="1"/>
</dbReference>
<dbReference type="SUPFAM" id="SSF47384">
    <property type="entry name" value="Homodimeric domain of signal transducing histidine kinase"/>
    <property type="match status" value="1"/>
</dbReference>
<evidence type="ECO:0000256" key="2">
    <source>
        <dbReference type="ARBA" id="ARBA00012438"/>
    </source>
</evidence>
<dbReference type="InterPro" id="IPR013656">
    <property type="entry name" value="PAS_4"/>
</dbReference>
<dbReference type="SUPFAM" id="SSF55874">
    <property type="entry name" value="ATPase domain of HSP90 chaperone/DNA topoisomerase II/histidine kinase"/>
    <property type="match status" value="1"/>
</dbReference>
<keyword evidence="8" id="KW-0902">Two-component regulatory system</keyword>
<accession>A0A847S9J7</accession>
<dbReference type="InterPro" id="IPR036890">
    <property type="entry name" value="HATPase_C_sf"/>
</dbReference>
<dbReference type="SMART" id="SM00388">
    <property type="entry name" value="HisKA"/>
    <property type="match status" value="1"/>
</dbReference>
<comment type="catalytic activity">
    <reaction evidence="1">
        <text>ATP + protein L-histidine = ADP + protein N-phospho-L-histidine.</text>
        <dbReference type="EC" id="2.7.13.3"/>
    </reaction>
</comment>
<dbReference type="PANTHER" id="PTHR43065:SF10">
    <property type="entry name" value="PEROXIDE STRESS-ACTIVATED HISTIDINE KINASE MAK3"/>
    <property type="match status" value="1"/>
</dbReference>
<dbReference type="PANTHER" id="PTHR43065">
    <property type="entry name" value="SENSOR HISTIDINE KINASE"/>
    <property type="match status" value="1"/>
</dbReference>
<dbReference type="CDD" id="cd00130">
    <property type="entry name" value="PAS"/>
    <property type="match status" value="1"/>
</dbReference>
<keyword evidence="3" id="KW-0597">Phosphoprotein</keyword>
<dbReference type="InterPro" id="IPR036097">
    <property type="entry name" value="HisK_dim/P_sf"/>
</dbReference>
<dbReference type="Gene3D" id="3.30.565.10">
    <property type="entry name" value="Histidine kinase-like ATPase, C-terminal domain"/>
    <property type="match status" value="1"/>
</dbReference>
<protein>
    <recommendedName>
        <fullName evidence="2">histidine kinase</fullName>
        <ecNumber evidence="2">2.7.13.3</ecNumber>
    </recommendedName>
</protein>
<evidence type="ECO:0000313" key="11">
    <source>
        <dbReference type="EMBL" id="NLR75525.1"/>
    </source>
</evidence>
<reference evidence="11 12" key="1">
    <citation type="submission" date="2020-04" db="EMBL/GenBank/DDBJ databases">
        <title>Draft genome of Leeia sp. IMCC25680.</title>
        <authorList>
            <person name="Song J."/>
            <person name="Cho J.-C."/>
        </authorList>
    </citation>
    <scope>NUCLEOTIDE SEQUENCE [LARGE SCALE GENOMIC DNA]</scope>
    <source>
        <strain evidence="11 12">IMCC25680</strain>
    </source>
</reference>
<keyword evidence="5" id="KW-0547">Nucleotide-binding</keyword>
<dbReference type="GO" id="GO:0000155">
    <property type="term" value="F:phosphorelay sensor kinase activity"/>
    <property type="evidence" value="ECO:0007669"/>
    <property type="project" value="InterPro"/>
</dbReference>
<evidence type="ECO:0000256" key="3">
    <source>
        <dbReference type="ARBA" id="ARBA00022553"/>
    </source>
</evidence>
<dbReference type="SUPFAM" id="SSF55785">
    <property type="entry name" value="PYP-like sensor domain (PAS domain)"/>
    <property type="match status" value="1"/>
</dbReference>
<dbReference type="EC" id="2.7.13.3" evidence="2"/>
<evidence type="ECO:0000256" key="1">
    <source>
        <dbReference type="ARBA" id="ARBA00000085"/>
    </source>
</evidence>
<evidence type="ECO:0000256" key="7">
    <source>
        <dbReference type="ARBA" id="ARBA00022840"/>
    </source>
</evidence>
<dbReference type="Gene3D" id="1.10.287.130">
    <property type="match status" value="1"/>
</dbReference>
<organism evidence="11 12">
    <name type="scientific">Leeia aquatica</name>
    <dbReference type="NCBI Taxonomy" id="2725557"/>
    <lineage>
        <taxon>Bacteria</taxon>
        <taxon>Pseudomonadati</taxon>
        <taxon>Pseudomonadota</taxon>
        <taxon>Betaproteobacteria</taxon>
        <taxon>Neisseriales</taxon>
        <taxon>Leeiaceae</taxon>
        <taxon>Leeia</taxon>
    </lineage>
</organism>
<dbReference type="PRINTS" id="PR00344">
    <property type="entry name" value="BCTRLSENSOR"/>
</dbReference>
<feature type="domain" description="Histidine kinase" evidence="10">
    <location>
        <begin position="442"/>
        <end position="658"/>
    </location>
</feature>
<dbReference type="AlphaFoldDB" id="A0A847S9J7"/>
<dbReference type="Pfam" id="PF02518">
    <property type="entry name" value="HATPase_c"/>
    <property type="match status" value="1"/>
</dbReference>
<keyword evidence="7" id="KW-0067">ATP-binding</keyword>
<dbReference type="CDD" id="cd00075">
    <property type="entry name" value="HATPase"/>
    <property type="match status" value="1"/>
</dbReference>
<evidence type="ECO:0000259" key="10">
    <source>
        <dbReference type="PROSITE" id="PS50109"/>
    </source>
</evidence>
<keyword evidence="12" id="KW-1185">Reference proteome</keyword>
<dbReference type="CDD" id="cd00082">
    <property type="entry name" value="HisKA"/>
    <property type="match status" value="1"/>
</dbReference>
<dbReference type="InterPro" id="IPR004358">
    <property type="entry name" value="Sig_transdc_His_kin-like_C"/>
</dbReference>
<comment type="caution">
    <text evidence="11">The sequence shown here is derived from an EMBL/GenBank/DDBJ whole genome shotgun (WGS) entry which is preliminary data.</text>
</comment>
<name>A0A847S9J7_9NEIS</name>
<dbReference type="InterPro" id="IPR005467">
    <property type="entry name" value="His_kinase_dom"/>
</dbReference>
<dbReference type="SMART" id="SM00387">
    <property type="entry name" value="HATPase_c"/>
    <property type="match status" value="1"/>
</dbReference>
<evidence type="ECO:0000256" key="4">
    <source>
        <dbReference type="ARBA" id="ARBA00022679"/>
    </source>
</evidence>
<dbReference type="PROSITE" id="PS50109">
    <property type="entry name" value="HIS_KIN"/>
    <property type="match status" value="1"/>
</dbReference>
<keyword evidence="6" id="KW-0418">Kinase</keyword>
<dbReference type="InterPro" id="IPR003594">
    <property type="entry name" value="HATPase_dom"/>
</dbReference>
<evidence type="ECO:0000256" key="8">
    <source>
        <dbReference type="ARBA" id="ARBA00023012"/>
    </source>
</evidence>
<dbReference type="GO" id="GO:0005524">
    <property type="term" value="F:ATP binding"/>
    <property type="evidence" value="ECO:0007669"/>
    <property type="project" value="UniProtKB-KW"/>
</dbReference>
<dbReference type="Pfam" id="PF00512">
    <property type="entry name" value="HisKA"/>
    <property type="match status" value="1"/>
</dbReference>
<dbReference type="Proteomes" id="UP000587991">
    <property type="component" value="Unassembled WGS sequence"/>
</dbReference>
<evidence type="ECO:0000256" key="9">
    <source>
        <dbReference type="SAM" id="Coils"/>
    </source>
</evidence>
<dbReference type="RefSeq" id="WP_168877185.1">
    <property type="nucleotide sequence ID" value="NZ_JABAIM010000002.1"/>
</dbReference>
<keyword evidence="9" id="KW-0175">Coiled coil</keyword>
<feature type="coiled-coil region" evidence="9">
    <location>
        <begin position="406"/>
        <end position="433"/>
    </location>
</feature>
<proteinExistence type="predicted"/>
<evidence type="ECO:0000256" key="6">
    <source>
        <dbReference type="ARBA" id="ARBA00022777"/>
    </source>
</evidence>
<dbReference type="InterPro" id="IPR035965">
    <property type="entry name" value="PAS-like_dom_sf"/>
</dbReference>
<dbReference type="Pfam" id="PF08448">
    <property type="entry name" value="PAS_4"/>
    <property type="match status" value="1"/>
</dbReference>
<evidence type="ECO:0000256" key="5">
    <source>
        <dbReference type="ARBA" id="ARBA00022741"/>
    </source>
</evidence>
<sequence>MTLAPRTRIFLLALLTWLLLSLLAIGAMLFTQYLQISSSFEQDTRILNRLLTQRAEQHDAILASIGATQTLSPIPSPFELSGFAEAIRSRYPQVAGIANWQYLNHRSGPQLQWRTGAAPIDWPDGESLFDIPADKDWLGVERAPGDRHVLVSRQQTYDGDVELTVLLIDPTALLRQEDLPSEQMGFRLVAPVGDIPVLDNPAPRSNSVRVNWMEPPRYDHPLSIASQPFLLHAWRPVYLQELAPDRLVALVALIAVMVTLLTRLLVQRQYARSIARSSANQLARERLRASTTVEATADALIAFDRNGRITLVNPAARMLAELSEQVLTLDVDQTLHLARADMEARRYPILDTIRSRQDVLELPEGLLLSLPEGGQRMVEGALSPLFDEVGDFHGGVLTFRDIGPFRRRALAALEGAERRLRENEALLTRVTQESSLAEMASGIAHELNQPLTAILSRSQATLRLLRESPEEWAQACDVLEGTVKQAKRAGDIVLRLRSLAMRQRFTEQPLELNQVVRHGLALLSEDLARLKIKVKDGLAADLPVMHGDPIQLEQVIVNLIRNAMDAISRAQPKQGRIRLSSTLLTGGQLSLSIEDNGSGIAEADLPRLFEPFFTTRNDGMGLGLAICHNIVSAHGGTLQAENLPEGGARFVLVLPLTKEPD</sequence>
<dbReference type="EMBL" id="JABAIM010000002">
    <property type="protein sequence ID" value="NLR75525.1"/>
    <property type="molecule type" value="Genomic_DNA"/>
</dbReference>
<keyword evidence="4" id="KW-0808">Transferase</keyword>